<dbReference type="Proteomes" id="UP000243797">
    <property type="component" value="Unassembled WGS sequence"/>
</dbReference>
<evidence type="ECO:0000313" key="5">
    <source>
        <dbReference type="Proteomes" id="UP000243797"/>
    </source>
</evidence>
<dbReference type="InterPro" id="IPR050904">
    <property type="entry name" value="Adhesion/Biosynth-related"/>
</dbReference>
<keyword evidence="2" id="KW-0732">Signal</keyword>
<name>A0A2K1QRN3_9PEZI</name>
<dbReference type="PANTHER" id="PTHR10900">
    <property type="entry name" value="PERIOSTIN-RELATED"/>
    <property type="match status" value="1"/>
</dbReference>
<proteinExistence type="predicted"/>
<dbReference type="EMBL" id="NKHZ01000049">
    <property type="protein sequence ID" value="PNS17747.1"/>
    <property type="molecule type" value="Genomic_DNA"/>
</dbReference>
<keyword evidence="5" id="KW-1185">Reference proteome</keyword>
<evidence type="ECO:0000256" key="2">
    <source>
        <dbReference type="SAM" id="SignalP"/>
    </source>
</evidence>
<feature type="region of interest" description="Disordered" evidence="1">
    <location>
        <begin position="359"/>
        <end position="382"/>
    </location>
</feature>
<dbReference type="InParanoid" id="A0A2K1QRN3"/>
<dbReference type="InterPro" id="IPR000782">
    <property type="entry name" value="FAS1_domain"/>
</dbReference>
<feature type="domain" description="FAS1" evidence="3">
    <location>
        <begin position="20"/>
        <end position="176"/>
    </location>
</feature>
<dbReference type="InterPro" id="IPR036378">
    <property type="entry name" value="FAS1_dom_sf"/>
</dbReference>
<accession>A0A2K1QRN3</accession>
<comment type="caution">
    <text evidence="4">The sequence shown here is derived from an EMBL/GenBank/DDBJ whole genome shotgun (WGS) entry which is preliminary data.</text>
</comment>
<feature type="domain" description="FAS1" evidence="3">
    <location>
        <begin position="169"/>
        <end position="305"/>
    </location>
</feature>
<dbReference type="GO" id="GO:0000329">
    <property type="term" value="C:fungal-type vacuole membrane"/>
    <property type="evidence" value="ECO:0007669"/>
    <property type="project" value="TreeGrafter"/>
</dbReference>
<dbReference type="SMART" id="SM00554">
    <property type="entry name" value="FAS1"/>
    <property type="match status" value="2"/>
</dbReference>
<dbReference type="OrthoDB" id="286301at2759"/>
<dbReference type="GO" id="GO:0016236">
    <property type="term" value="P:macroautophagy"/>
    <property type="evidence" value="ECO:0007669"/>
    <property type="project" value="TreeGrafter"/>
</dbReference>
<evidence type="ECO:0000313" key="4">
    <source>
        <dbReference type="EMBL" id="PNS17747.1"/>
    </source>
</evidence>
<feature type="compositionally biased region" description="Low complexity" evidence="1">
    <location>
        <begin position="371"/>
        <end position="382"/>
    </location>
</feature>
<evidence type="ECO:0000256" key="1">
    <source>
        <dbReference type="SAM" id="MobiDB-lite"/>
    </source>
</evidence>
<dbReference type="STRING" id="2082308.A0A2K1QRN3"/>
<feature type="signal peptide" evidence="2">
    <location>
        <begin position="1"/>
        <end position="19"/>
    </location>
</feature>
<dbReference type="Gene3D" id="2.30.180.10">
    <property type="entry name" value="FAS1 domain"/>
    <property type="match status" value="2"/>
</dbReference>
<dbReference type="PANTHER" id="PTHR10900:SF77">
    <property type="entry name" value="FI19380P1"/>
    <property type="match status" value="1"/>
</dbReference>
<protein>
    <submittedName>
        <fullName evidence="4">Periostin</fullName>
    </submittedName>
</protein>
<gene>
    <name evidence="4" type="ORF">CAC42_3142</name>
</gene>
<feature type="chain" id="PRO_5014438908" evidence="2">
    <location>
        <begin position="20"/>
        <end position="415"/>
    </location>
</feature>
<sequence length="415" mass="42809">MKTSTTTSLISLFAALGAAQSPLVDLLRTQPDLSSLLDILSISPELVNTLSNANNITIFAPVNSAFAAVPPDTAEGLAISSRDPNGTTTLLNYHVAQGTYPSSSFTDTPFYTPTLFDSRSIIFNNPRTNVTGGQNLGLFRDGQQFQVLTGELQTSNVIQADIVVGGVTIHKIDEVLTIPLNASDMAERLNATAALGAIAQAGLEETLDIVPDLTLFIPNNDAFQAVGSAFAGASVETLRNVLQYHAITGNVIFSTEITNTTVQASNGGTLTFTVIDDDIFVNGARVVLPNVLLSDGVAHVIDAVLNPATTTVDRDELDDDDDTPNAQFPGATPVGNVPFTSNIPAPTTLNTVPPLQTTASAVSSTRAGNGTAPTVTTPSATTTAPATFTGAAALPTAMIGGALWAGAALMGALAL</sequence>
<dbReference type="PROSITE" id="PS50213">
    <property type="entry name" value="FAS1"/>
    <property type="match status" value="2"/>
</dbReference>
<organism evidence="4 5">
    <name type="scientific">Sphaceloma murrayae</name>
    <dbReference type="NCBI Taxonomy" id="2082308"/>
    <lineage>
        <taxon>Eukaryota</taxon>
        <taxon>Fungi</taxon>
        <taxon>Dikarya</taxon>
        <taxon>Ascomycota</taxon>
        <taxon>Pezizomycotina</taxon>
        <taxon>Dothideomycetes</taxon>
        <taxon>Dothideomycetidae</taxon>
        <taxon>Myriangiales</taxon>
        <taxon>Elsinoaceae</taxon>
        <taxon>Sphaceloma</taxon>
    </lineage>
</organism>
<dbReference type="Pfam" id="PF02469">
    <property type="entry name" value="Fasciclin"/>
    <property type="match status" value="2"/>
</dbReference>
<dbReference type="SUPFAM" id="SSF82153">
    <property type="entry name" value="FAS1 domain"/>
    <property type="match status" value="2"/>
</dbReference>
<evidence type="ECO:0000259" key="3">
    <source>
        <dbReference type="PROSITE" id="PS50213"/>
    </source>
</evidence>
<feature type="region of interest" description="Disordered" evidence="1">
    <location>
        <begin position="313"/>
        <end position="337"/>
    </location>
</feature>
<reference evidence="4 5" key="1">
    <citation type="submission" date="2017-06" db="EMBL/GenBank/DDBJ databases">
        <title>Draft genome sequence of a variant of Elsinoe murrayae.</title>
        <authorList>
            <person name="Cheng Q."/>
        </authorList>
    </citation>
    <scope>NUCLEOTIDE SEQUENCE [LARGE SCALE GENOMIC DNA]</scope>
    <source>
        <strain evidence="4 5">CQ-2017a</strain>
    </source>
</reference>
<dbReference type="AlphaFoldDB" id="A0A2K1QRN3"/>
<feature type="compositionally biased region" description="Polar residues" evidence="1">
    <location>
        <begin position="359"/>
        <end position="368"/>
    </location>
</feature>